<proteinExistence type="predicted"/>
<keyword evidence="2" id="KW-1185">Reference proteome</keyword>
<comment type="caution">
    <text evidence="1">The sequence shown here is derived from an EMBL/GenBank/DDBJ whole genome shotgun (WGS) entry which is preliminary data.</text>
</comment>
<protein>
    <submittedName>
        <fullName evidence="1">Uncharacterized protein</fullName>
    </submittedName>
</protein>
<gene>
    <name evidence="1" type="ORF">PLOB_00014294</name>
</gene>
<name>A0ABN8R2K2_9CNID</name>
<dbReference type="EMBL" id="CALNXK010000183">
    <property type="protein sequence ID" value="CAH3173598.1"/>
    <property type="molecule type" value="Genomic_DNA"/>
</dbReference>
<organism evidence="1 2">
    <name type="scientific">Porites lobata</name>
    <dbReference type="NCBI Taxonomy" id="104759"/>
    <lineage>
        <taxon>Eukaryota</taxon>
        <taxon>Metazoa</taxon>
        <taxon>Cnidaria</taxon>
        <taxon>Anthozoa</taxon>
        <taxon>Hexacorallia</taxon>
        <taxon>Scleractinia</taxon>
        <taxon>Fungiina</taxon>
        <taxon>Poritidae</taxon>
        <taxon>Porites</taxon>
    </lineage>
</organism>
<sequence>MDQTMMKDLTTTSVAWKTAKNDAATVSLKSTWKPTFEWKQDTLVLKAVPPQDVYARDAANKVQPLSTVGFYVDFAQKFGLLTTDKNDKYQLGPNLDYALPTNTYNDTTLPTRTNQRYQWLGEHFVGIKPHDLMGGNELFKVKTEEGKQYMYLTRYVDWQFLNLNALFNTHVGTIKQTVMLYCDVVESTITPEKSLEELATDLPFSDQLGESPWKTPGELARDSLRAIRRRTRKSQSEDRKKEGLKQTVLKKATEKALKKLAPAPGWKPFAVEKTGMEFHIP</sequence>
<accession>A0ABN8R2K2</accession>
<evidence type="ECO:0000313" key="1">
    <source>
        <dbReference type="EMBL" id="CAH3173598.1"/>
    </source>
</evidence>
<evidence type="ECO:0000313" key="2">
    <source>
        <dbReference type="Proteomes" id="UP001159405"/>
    </source>
</evidence>
<dbReference type="Proteomes" id="UP001159405">
    <property type="component" value="Unassembled WGS sequence"/>
</dbReference>
<reference evidence="1 2" key="1">
    <citation type="submission" date="2022-05" db="EMBL/GenBank/DDBJ databases">
        <authorList>
            <consortium name="Genoscope - CEA"/>
            <person name="William W."/>
        </authorList>
    </citation>
    <scope>NUCLEOTIDE SEQUENCE [LARGE SCALE GENOMIC DNA]</scope>
</reference>